<dbReference type="RefSeq" id="WP_167477281.1">
    <property type="nucleotide sequence ID" value="NZ_CP046172.1"/>
</dbReference>
<dbReference type="Proteomes" id="UP000503540">
    <property type="component" value="Chromosome"/>
</dbReference>
<accession>A0A6G9YP19</accession>
<dbReference type="KEGG" id="nah:F5544_35620"/>
<dbReference type="InterPro" id="IPR001647">
    <property type="entry name" value="HTH_TetR"/>
</dbReference>
<name>A0A6G9YP19_9NOCA</name>
<dbReference type="GO" id="GO:0003700">
    <property type="term" value="F:DNA-binding transcription factor activity"/>
    <property type="evidence" value="ECO:0007669"/>
    <property type="project" value="TreeGrafter"/>
</dbReference>
<dbReference type="EMBL" id="CP046172">
    <property type="protein sequence ID" value="QIS14954.1"/>
    <property type="molecule type" value="Genomic_DNA"/>
</dbReference>
<evidence type="ECO:0000313" key="7">
    <source>
        <dbReference type="Proteomes" id="UP000503540"/>
    </source>
</evidence>
<dbReference type="PROSITE" id="PS50977">
    <property type="entry name" value="HTH_TETR_2"/>
    <property type="match status" value="1"/>
</dbReference>
<protein>
    <submittedName>
        <fullName evidence="6">TetR family transcriptional regulator</fullName>
    </submittedName>
</protein>
<evidence type="ECO:0000256" key="4">
    <source>
        <dbReference type="PROSITE-ProRule" id="PRU00335"/>
    </source>
</evidence>
<keyword evidence="3" id="KW-0804">Transcription</keyword>
<dbReference type="GO" id="GO:0000976">
    <property type="term" value="F:transcription cis-regulatory region binding"/>
    <property type="evidence" value="ECO:0007669"/>
    <property type="project" value="TreeGrafter"/>
</dbReference>
<organism evidence="6 7">
    <name type="scientific">Nocardia arthritidis</name>
    <dbReference type="NCBI Taxonomy" id="228602"/>
    <lineage>
        <taxon>Bacteria</taxon>
        <taxon>Bacillati</taxon>
        <taxon>Actinomycetota</taxon>
        <taxon>Actinomycetes</taxon>
        <taxon>Mycobacteriales</taxon>
        <taxon>Nocardiaceae</taxon>
        <taxon>Nocardia</taxon>
    </lineage>
</organism>
<feature type="domain" description="HTH tetR-type" evidence="5">
    <location>
        <begin position="13"/>
        <end position="74"/>
    </location>
</feature>
<reference evidence="6 7" key="1">
    <citation type="journal article" date="2019" name="ACS Chem. Biol.">
        <title>Identification and Mobilization of a Cryptic Antibiotic Biosynthesis Gene Locus from a Human-Pathogenic Nocardia Isolate.</title>
        <authorList>
            <person name="Herisse M."/>
            <person name="Ishida K."/>
            <person name="Porter J.L."/>
            <person name="Howden B."/>
            <person name="Hertweck C."/>
            <person name="Stinear T.P."/>
            <person name="Pidot S.J."/>
        </authorList>
    </citation>
    <scope>NUCLEOTIDE SEQUENCE [LARGE SCALE GENOMIC DNA]</scope>
    <source>
        <strain evidence="6 7">AUSMDU00012717</strain>
    </source>
</reference>
<keyword evidence="7" id="KW-1185">Reference proteome</keyword>
<keyword evidence="1" id="KW-0805">Transcription regulation</keyword>
<dbReference type="InterPro" id="IPR009057">
    <property type="entry name" value="Homeodomain-like_sf"/>
</dbReference>
<dbReference type="SUPFAM" id="SSF48498">
    <property type="entry name" value="Tetracyclin repressor-like, C-terminal domain"/>
    <property type="match status" value="1"/>
</dbReference>
<evidence type="ECO:0000256" key="3">
    <source>
        <dbReference type="ARBA" id="ARBA00023163"/>
    </source>
</evidence>
<dbReference type="PANTHER" id="PTHR30055">
    <property type="entry name" value="HTH-TYPE TRANSCRIPTIONAL REGULATOR RUTR"/>
    <property type="match status" value="1"/>
</dbReference>
<dbReference type="InterPro" id="IPR050109">
    <property type="entry name" value="HTH-type_TetR-like_transc_reg"/>
</dbReference>
<evidence type="ECO:0000256" key="2">
    <source>
        <dbReference type="ARBA" id="ARBA00023125"/>
    </source>
</evidence>
<dbReference type="Gene3D" id="1.10.357.10">
    <property type="entry name" value="Tetracycline Repressor, domain 2"/>
    <property type="match status" value="1"/>
</dbReference>
<evidence type="ECO:0000259" key="5">
    <source>
        <dbReference type="PROSITE" id="PS50977"/>
    </source>
</evidence>
<gene>
    <name evidence="6" type="ORF">F5544_35620</name>
</gene>
<evidence type="ECO:0000256" key="1">
    <source>
        <dbReference type="ARBA" id="ARBA00023015"/>
    </source>
</evidence>
<keyword evidence="2 4" id="KW-0238">DNA-binding</keyword>
<dbReference type="AlphaFoldDB" id="A0A6G9YP19"/>
<dbReference type="PANTHER" id="PTHR30055:SF234">
    <property type="entry name" value="HTH-TYPE TRANSCRIPTIONAL REGULATOR BETI"/>
    <property type="match status" value="1"/>
</dbReference>
<dbReference type="Gene3D" id="1.10.10.60">
    <property type="entry name" value="Homeodomain-like"/>
    <property type="match status" value="1"/>
</dbReference>
<sequence>MQVKGGRRSPTAEERRRQIVAAAMEVLAEYGYAQTSFARIAERAGISSTRLISYHFAGKEELMRAIAEQAKEAAVAFISPPIEAAPGPRAMLAAYITANLEFCRERPAELRALIEIATNAKAAFGEPYLPNEPQETMEALESGFLDGQTVGEFREFDPHVMATAVRAAIDTVALRYAADPTLDLEHFATQLVTLFDRAVAAE</sequence>
<comment type="caution">
    <text evidence="4">Lacks conserved residue(s) required for the propagation of feature annotation.</text>
</comment>
<proteinExistence type="predicted"/>
<evidence type="ECO:0000313" key="6">
    <source>
        <dbReference type="EMBL" id="QIS14954.1"/>
    </source>
</evidence>
<dbReference type="InterPro" id="IPR036271">
    <property type="entry name" value="Tet_transcr_reg_TetR-rel_C_sf"/>
</dbReference>
<dbReference type="Pfam" id="PF00440">
    <property type="entry name" value="TetR_N"/>
    <property type="match status" value="1"/>
</dbReference>
<dbReference type="SUPFAM" id="SSF46689">
    <property type="entry name" value="Homeodomain-like"/>
    <property type="match status" value="1"/>
</dbReference>